<evidence type="ECO:0000259" key="2">
    <source>
        <dbReference type="SMART" id="SM00893"/>
    </source>
</evidence>
<sequence length="263" mass="28511">MKKIVVLVKQVPDSTEIRVDKVTGTLIRAGVPSIINPDDLAGVEAALQLKEKYGATVDIITMGPPQATEMLKELYARGVDNCILITDRKFAGADTCATSSTLAAALEKNGFDLIIAGRQAIDGDTAQVGPQTAERLNIPQVTYVDEIIDLKENSVVVKKSLEDSEEILEANLPCVLTTLSGMNEPRYMNCNDIVDSFNKEVKILTFDDLGIEESKVGLAGSPTKVHHTFTKEVSAQTETFNVSAQEAAEMIAKTLKEKQIITK</sequence>
<dbReference type="Pfam" id="PF01012">
    <property type="entry name" value="ETF"/>
    <property type="match status" value="1"/>
</dbReference>
<dbReference type="InterPro" id="IPR033948">
    <property type="entry name" value="ETF_beta_N"/>
</dbReference>
<dbReference type="PANTHER" id="PTHR21294:SF17">
    <property type="entry name" value="PROTEIN FIXA"/>
    <property type="match status" value="1"/>
</dbReference>
<feature type="domain" description="Electron transfer flavoprotein alpha/beta-subunit N-terminal" evidence="2">
    <location>
        <begin position="23"/>
        <end position="213"/>
    </location>
</feature>
<dbReference type="InterPro" id="IPR014730">
    <property type="entry name" value="ETF_a/b_N"/>
</dbReference>
<name>A0ABT1SNY7_9FIRM</name>
<accession>A0ABT1SNY7</accession>
<dbReference type="Proteomes" id="UP001524435">
    <property type="component" value="Unassembled WGS sequence"/>
</dbReference>
<reference evidence="3 4" key="1">
    <citation type="submission" date="2022-06" db="EMBL/GenBank/DDBJ databases">
        <title>Isolation of gut microbiota from human fecal samples.</title>
        <authorList>
            <person name="Pamer E.G."/>
            <person name="Barat B."/>
            <person name="Waligurski E."/>
            <person name="Medina S."/>
            <person name="Paddock L."/>
            <person name="Mostad J."/>
        </authorList>
    </citation>
    <scope>NUCLEOTIDE SEQUENCE [LARGE SCALE GENOMIC DNA]</scope>
    <source>
        <strain evidence="3 4">DFI.6.1</strain>
    </source>
</reference>
<dbReference type="SUPFAM" id="SSF52402">
    <property type="entry name" value="Adenine nucleotide alpha hydrolases-like"/>
    <property type="match status" value="1"/>
</dbReference>
<dbReference type="RefSeq" id="WP_102266134.1">
    <property type="nucleotide sequence ID" value="NZ_CALVCM010000024.1"/>
</dbReference>
<evidence type="ECO:0000313" key="3">
    <source>
        <dbReference type="EMBL" id="MCQ5122708.1"/>
    </source>
</evidence>
<proteinExistence type="predicted"/>
<dbReference type="CDD" id="cd01714">
    <property type="entry name" value="ETF_beta"/>
    <property type="match status" value="1"/>
</dbReference>
<dbReference type="PIRSF" id="PIRSF000090">
    <property type="entry name" value="Beta-ETF"/>
    <property type="match status" value="1"/>
</dbReference>
<keyword evidence="4" id="KW-1185">Reference proteome</keyword>
<comment type="caution">
    <text evidence="3">The sequence shown here is derived from an EMBL/GenBank/DDBJ whole genome shotgun (WGS) entry which is preliminary data.</text>
</comment>
<evidence type="ECO:0000256" key="1">
    <source>
        <dbReference type="ARBA" id="ARBA00042002"/>
    </source>
</evidence>
<dbReference type="PANTHER" id="PTHR21294">
    <property type="entry name" value="ELECTRON TRANSFER FLAVOPROTEIN BETA-SUBUNIT"/>
    <property type="match status" value="1"/>
</dbReference>
<protein>
    <recommendedName>
        <fullName evidence="1">Electron transfer flavoprotein small subunit</fullName>
    </recommendedName>
</protein>
<dbReference type="Gene3D" id="3.40.50.620">
    <property type="entry name" value="HUPs"/>
    <property type="match status" value="1"/>
</dbReference>
<dbReference type="InterPro" id="IPR012255">
    <property type="entry name" value="ETF_b"/>
</dbReference>
<dbReference type="InterPro" id="IPR014729">
    <property type="entry name" value="Rossmann-like_a/b/a_fold"/>
</dbReference>
<dbReference type="SMART" id="SM00893">
    <property type="entry name" value="ETF"/>
    <property type="match status" value="1"/>
</dbReference>
<evidence type="ECO:0000313" key="4">
    <source>
        <dbReference type="Proteomes" id="UP001524435"/>
    </source>
</evidence>
<dbReference type="EMBL" id="JANGCH010000027">
    <property type="protein sequence ID" value="MCQ5122708.1"/>
    <property type="molecule type" value="Genomic_DNA"/>
</dbReference>
<gene>
    <name evidence="3" type="ORF">NE663_10645</name>
</gene>
<organism evidence="3 4">
    <name type="scientific">Massilicoli timonensis</name>
    <dbReference type="NCBI Taxonomy" id="2015901"/>
    <lineage>
        <taxon>Bacteria</taxon>
        <taxon>Bacillati</taxon>
        <taxon>Bacillota</taxon>
        <taxon>Erysipelotrichia</taxon>
        <taxon>Erysipelotrichales</taxon>
        <taxon>Erysipelotrichaceae</taxon>
        <taxon>Massilicoli</taxon>
    </lineage>
</organism>